<evidence type="ECO:0000313" key="3">
    <source>
        <dbReference type="Proteomes" id="UP000479000"/>
    </source>
</evidence>
<proteinExistence type="predicted"/>
<keyword evidence="3" id="KW-1185">Reference proteome</keyword>
<evidence type="ECO:0000313" key="2">
    <source>
        <dbReference type="EMBL" id="CAB0003991.1"/>
    </source>
</evidence>
<feature type="compositionally biased region" description="Basic residues" evidence="1">
    <location>
        <begin position="63"/>
        <end position="73"/>
    </location>
</feature>
<dbReference type="Proteomes" id="UP000479000">
    <property type="component" value="Unassembled WGS sequence"/>
</dbReference>
<sequence length="111" mass="12422">MNIDKFISSHATGYQVLEWEYCYRTKARIRRTAHATVNRGAAPGCGTQRSGGPIVETGDARHSANRRRYRHGWTRPPTAQAAGRRRIQLSNLSSRLCPLQNRCALGRKACA</sequence>
<gene>
    <name evidence="2" type="ORF">NTEN_LOCUS9468</name>
</gene>
<dbReference type="AlphaFoldDB" id="A0A6H5GNS0"/>
<evidence type="ECO:0000256" key="1">
    <source>
        <dbReference type="SAM" id="MobiDB-lite"/>
    </source>
</evidence>
<accession>A0A6H5GNS0</accession>
<name>A0A6H5GNS0_9HEMI</name>
<organism evidence="2 3">
    <name type="scientific">Nesidiocoris tenuis</name>
    <dbReference type="NCBI Taxonomy" id="355587"/>
    <lineage>
        <taxon>Eukaryota</taxon>
        <taxon>Metazoa</taxon>
        <taxon>Ecdysozoa</taxon>
        <taxon>Arthropoda</taxon>
        <taxon>Hexapoda</taxon>
        <taxon>Insecta</taxon>
        <taxon>Pterygota</taxon>
        <taxon>Neoptera</taxon>
        <taxon>Paraneoptera</taxon>
        <taxon>Hemiptera</taxon>
        <taxon>Heteroptera</taxon>
        <taxon>Panheteroptera</taxon>
        <taxon>Cimicomorpha</taxon>
        <taxon>Miridae</taxon>
        <taxon>Dicyphina</taxon>
        <taxon>Nesidiocoris</taxon>
    </lineage>
</organism>
<reference evidence="2 3" key="1">
    <citation type="submission" date="2020-02" db="EMBL/GenBank/DDBJ databases">
        <authorList>
            <person name="Ferguson B K."/>
        </authorList>
    </citation>
    <scope>NUCLEOTIDE SEQUENCE [LARGE SCALE GENOMIC DNA]</scope>
</reference>
<protein>
    <submittedName>
        <fullName evidence="2">Uncharacterized protein</fullName>
    </submittedName>
</protein>
<feature type="region of interest" description="Disordered" evidence="1">
    <location>
        <begin position="40"/>
        <end position="84"/>
    </location>
</feature>
<dbReference type="EMBL" id="CADCXU010014297">
    <property type="protein sequence ID" value="CAB0003991.1"/>
    <property type="molecule type" value="Genomic_DNA"/>
</dbReference>